<evidence type="ECO:0000313" key="2">
    <source>
        <dbReference type="Proteomes" id="UP000094472"/>
    </source>
</evidence>
<dbReference type="EMBL" id="LPWF01000035">
    <property type="protein sequence ID" value="ODR94799.1"/>
    <property type="molecule type" value="Genomic_DNA"/>
</dbReference>
<protein>
    <submittedName>
        <fullName evidence="1">Uncharacterized protein</fullName>
    </submittedName>
</protein>
<proteinExistence type="predicted"/>
<dbReference type="AlphaFoldDB" id="A0A1E3VMQ1"/>
<accession>A0A1E3VMQ1</accession>
<keyword evidence="2" id="KW-1185">Reference proteome</keyword>
<comment type="caution">
    <text evidence="1">The sequence shown here is derived from an EMBL/GenBank/DDBJ whole genome shotgun (WGS) entry which is preliminary data.</text>
</comment>
<sequence>MPEALPQAELVHACPGRSRLRITSRRGDPVFFASLATGLSTFQGVRKVEVNPLTGSVLIHHDVPLEGIAKAAEEVRLFALATAGAGPSLTAMQALPLDMRMMAALGFGALALLQAGRGQVLPQAATLAWYAATLSGILINSAGDAPGDGGGDGE</sequence>
<organism evidence="1 2">
    <name type="scientific">Methyloceanibacter superfactus</name>
    <dbReference type="NCBI Taxonomy" id="1774969"/>
    <lineage>
        <taxon>Bacteria</taxon>
        <taxon>Pseudomonadati</taxon>
        <taxon>Pseudomonadota</taxon>
        <taxon>Alphaproteobacteria</taxon>
        <taxon>Hyphomicrobiales</taxon>
        <taxon>Hyphomicrobiaceae</taxon>
        <taxon>Methyloceanibacter</taxon>
    </lineage>
</organism>
<dbReference type="Pfam" id="PF19991">
    <property type="entry name" value="HMA_2"/>
    <property type="match status" value="1"/>
</dbReference>
<dbReference type="OrthoDB" id="8419611at2"/>
<evidence type="ECO:0000313" key="1">
    <source>
        <dbReference type="EMBL" id="ODR94799.1"/>
    </source>
</evidence>
<gene>
    <name evidence="1" type="ORF">AUC69_03020</name>
</gene>
<name>A0A1E3VMQ1_9HYPH</name>
<reference evidence="1 2" key="1">
    <citation type="journal article" date="2016" name="Environ. Microbiol.">
        <title>New Methyloceanibacter diversity from North Sea sediments includes methanotroph containing solely the soluble methane monooxygenase.</title>
        <authorList>
            <person name="Vekeman B."/>
            <person name="Kerckhof F.M."/>
            <person name="Cremers G."/>
            <person name="de Vos P."/>
            <person name="Vandamme P."/>
            <person name="Boon N."/>
            <person name="Op den Camp H.J."/>
            <person name="Heylen K."/>
        </authorList>
    </citation>
    <scope>NUCLEOTIDE SEQUENCE [LARGE SCALE GENOMIC DNA]</scope>
    <source>
        <strain evidence="1 2">R-67175</strain>
    </source>
</reference>
<dbReference type="STRING" id="1774969.AUC69_03020"/>
<dbReference type="Proteomes" id="UP000094472">
    <property type="component" value="Unassembled WGS sequence"/>
</dbReference>